<sequence length="82" mass="8930">MRENLPIDKPLKALIKEAGITQKELANQLGVSYTAVKFYVSGVNRPSIDIFADICRVLNQSPKTVMKALGIDTTGIPDDSPN</sequence>
<dbReference type="Gene3D" id="1.10.260.40">
    <property type="entry name" value="lambda repressor-like DNA-binding domains"/>
    <property type="match status" value="1"/>
</dbReference>
<evidence type="ECO:0000259" key="1">
    <source>
        <dbReference type="PROSITE" id="PS50943"/>
    </source>
</evidence>
<protein>
    <submittedName>
        <fullName evidence="2">Transcriptional regulator, XRE family</fullName>
    </submittedName>
</protein>
<accession>I4G2I4</accession>
<name>I4G2I4_MICAE</name>
<dbReference type="InterPro" id="IPR010982">
    <property type="entry name" value="Lambda_DNA-bd_dom_sf"/>
</dbReference>
<evidence type="ECO:0000313" key="2">
    <source>
        <dbReference type="EMBL" id="CCI02145.1"/>
    </source>
</evidence>
<gene>
    <name evidence="2" type="ORF">MICAC_3040004</name>
</gene>
<dbReference type="RefSeq" id="WP_002767696.1">
    <property type="nucleotide sequence ID" value="NZ_HE972972.1"/>
</dbReference>
<dbReference type="PROSITE" id="PS50943">
    <property type="entry name" value="HTH_CROC1"/>
    <property type="match status" value="1"/>
</dbReference>
<dbReference type="Proteomes" id="UP000003480">
    <property type="component" value="Unassembled WGS sequence"/>
</dbReference>
<dbReference type="AlphaFoldDB" id="I4G2I4"/>
<reference evidence="2 3" key="1">
    <citation type="submission" date="2012-04" db="EMBL/GenBank/DDBJ databases">
        <authorList>
            <person name="Genoscope - CEA"/>
        </authorList>
    </citation>
    <scope>NUCLEOTIDE SEQUENCE [LARGE SCALE GENOMIC DNA]</scope>
    <source>
        <strain evidence="2 3">9443</strain>
    </source>
</reference>
<proteinExistence type="predicted"/>
<dbReference type="SUPFAM" id="SSF47413">
    <property type="entry name" value="lambda repressor-like DNA-binding domains"/>
    <property type="match status" value="1"/>
</dbReference>
<feature type="domain" description="HTH cro/C1-type" evidence="1">
    <location>
        <begin position="11"/>
        <end position="65"/>
    </location>
</feature>
<dbReference type="SMART" id="SM00530">
    <property type="entry name" value="HTH_XRE"/>
    <property type="match status" value="1"/>
</dbReference>
<dbReference type="InterPro" id="IPR001387">
    <property type="entry name" value="Cro/C1-type_HTH"/>
</dbReference>
<comment type="caution">
    <text evidence="2">The sequence shown here is derived from an EMBL/GenBank/DDBJ whole genome shotgun (WGS) entry which is preliminary data.</text>
</comment>
<dbReference type="Pfam" id="PF01381">
    <property type="entry name" value="HTH_3"/>
    <property type="match status" value="1"/>
</dbReference>
<dbReference type="CDD" id="cd00093">
    <property type="entry name" value="HTH_XRE"/>
    <property type="match status" value="1"/>
</dbReference>
<dbReference type="GO" id="GO:0003677">
    <property type="term" value="F:DNA binding"/>
    <property type="evidence" value="ECO:0007669"/>
    <property type="project" value="InterPro"/>
</dbReference>
<dbReference type="HOGENOM" id="CLU_2554438_0_0_3"/>
<organism evidence="2 3">
    <name type="scientific">Microcystis aeruginosa PCC 9443</name>
    <dbReference type="NCBI Taxonomy" id="1160281"/>
    <lineage>
        <taxon>Bacteria</taxon>
        <taxon>Bacillati</taxon>
        <taxon>Cyanobacteriota</taxon>
        <taxon>Cyanophyceae</taxon>
        <taxon>Oscillatoriophycideae</taxon>
        <taxon>Chroococcales</taxon>
        <taxon>Microcystaceae</taxon>
        <taxon>Microcystis</taxon>
    </lineage>
</organism>
<evidence type="ECO:0000313" key="3">
    <source>
        <dbReference type="Proteomes" id="UP000003480"/>
    </source>
</evidence>
<dbReference type="EMBL" id="CAIJ01000229">
    <property type="protein sequence ID" value="CCI02145.1"/>
    <property type="molecule type" value="Genomic_DNA"/>
</dbReference>